<proteinExistence type="inferred from homology"/>
<gene>
    <name evidence="8" type="ORF">MFUM_1157</name>
</gene>
<dbReference type="GO" id="GO:0016787">
    <property type="term" value="F:hydrolase activity"/>
    <property type="evidence" value="ECO:0007669"/>
    <property type="project" value="UniProtKB-KW"/>
</dbReference>
<name>A0ABN8XE36_9BACT</name>
<dbReference type="EMBL" id="OX458932">
    <property type="protein sequence ID" value="CAI9085518.1"/>
    <property type="molecule type" value="Genomic_DNA"/>
</dbReference>
<dbReference type="SUPFAM" id="SSF56784">
    <property type="entry name" value="HAD-like"/>
    <property type="match status" value="1"/>
</dbReference>
<dbReference type="Gene3D" id="3.40.50.1000">
    <property type="entry name" value="HAD superfamily/HAD-like"/>
    <property type="match status" value="1"/>
</dbReference>
<evidence type="ECO:0000256" key="3">
    <source>
        <dbReference type="ARBA" id="ARBA00022723"/>
    </source>
</evidence>
<keyword evidence="5 7" id="KW-0119">Carbohydrate metabolism</keyword>
<organism evidence="8 9">
    <name type="scientific">Candidatus Methylacidiphilum fumarolicum</name>
    <dbReference type="NCBI Taxonomy" id="591154"/>
    <lineage>
        <taxon>Bacteria</taxon>
        <taxon>Pseudomonadati</taxon>
        <taxon>Verrucomicrobiota</taxon>
        <taxon>Methylacidiphilae</taxon>
        <taxon>Methylacidiphilales</taxon>
        <taxon>Methylacidiphilaceae</taxon>
        <taxon>Methylacidiphilum (ex Ratnadevi et al. 2023)</taxon>
    </lineage>
</organism>
<evidence type="ECO:0000313" key="9">
    <source>
        <dbReference type="Proteomes" id="UP001161497"/>
    </source>
</evidence>
<reference evidence="8" key="1">
    <citation type="submission" date="2023-03" db="EMBL/GenBank/DDBJ databases">
        <authorList>
            <person name="Cremers G."/>
            <person name="Picone N."/>
        </authorList>
    </citation>
    <scope>NUCLEOTIDE SEQUENCE</scope>
    <source>
        <strain evidence="8">Sample_alias</strain>
    </source>
</reference>
<evidence type="ECO:0000256" key="1">
    <source>
        <dbReference type="ARBA" id="ARBA00004496"/>
    </source>
</evidence>
<dbReference type="Pfam" id="PF13242">
    <property type="entry name" value="Hydrolase_like"/>
    <property type="match status" value="1"/>
</dbReference>
<evidence type="ECO:0000256" key="2">
    <source>
        <dbReference type="ARBA" id="ARBA00022490"/>
    </source>
</evidence>
<keyword evidence="4 7" id="KW-0378">Hydrolase</keyword>
<sequence length="179" mass="20524">MNKAVFFDRDDTLIKNIPYLKNEKLIEIPHGLDQQLLRLQKASFLLFIVSNQSGVARGLLTTEDVEKVNQRLLEMVGGRFFEKIYLSYEGPTQEMTWDRKPQPTMIWKAAKEYEIDFGRSFFVGDRLADVLCGRNSGCKTIFINLGRKNLDAFVACRLATYVTSSLFEAIDIILSVENE</sequence>
<dbReference type="NCBIfam" id="TIGR01662">
    <property type="entry name" value="HAD-SF-IIIA"/>
    <property type="match status" value="1"/>
</dbReference>
<dbReference type="PIRSF" id="PIRSF004682">
    <property type="entry name" value="GmhB"/>
    <property type="match status" value="1"/>
</dbReference>
<dbReference type="InterPro" id="IPR006543">
    <property type="entry name" value="Histidinol-phos"/>
</dbReference>
<dbReference type="RefSeq" id="WP_009058838.1">
    <property type="nucleotide sequence ID" value="NZ_JAHXRZ010000002.1"/>
</dbReference>
<evidence type="ECO:0000313" key="8">
    <source>
        <dbReference type="EMBL" id="CAI9085518.1"/>
    </source>
</evidence>
<dbReference type="PANTHER" id="PTHR42891">
    <property type="entry name" value="D-GLYCERO-BETA-D-MANNO-HEPTOSE-1,7-BISPHOSPHATE 7-PHOSPHATASE"/>
    <property type="match status" value="1"/>
</dbReference>
<dbReference type="InterPro" id="IPR004446">
    <property type="entry name" value="Heptose_bisP_phosphatase"/>
</dbReference>
<dbReference type="InterPro" id="IPR023214">
    <property type="entry name" value="HAD_sf"/>
</dbReference>
<evidence type="ECO:0000256" key="6">
    <source>
        <dbReference type="ARBA" id="ARBA00031828"/>
    </source>
</evidence>
<comment type="similarity">
    <text evidence="7">Belongs to the gmhB family.</text>
</comment>
<keyword evidence="3" id="KW-0479">Metal-binding</keyword>
<keyword evidence="2 7" id="KW-0963">Cytoplasm</keyword>
<evidence type="ECO:0000256" key="7">
    <source>
        <dbReference type="PIRNR" id="PIRNR004682"/>
    </source>
</evidence>
<evidence type="ECO:0000256" key="5">
    <source>
        <dbReference type="ARBA" id="ARBA00023277"/>
    </source>
</evidence>
<dbReference type="InterPro" id="IPR006549">
    <property type="entry name" value="HAD-SF_hydro_IIIA"/>
</dbReference>
<dbReference type="EC" id="3.1.3.-" evidence="7"/>
<accession>A0ABN8XE36</accession>
<dbReference type="InterPro" id="IPR036412">
    <property type="entry name" value="HAD-like_sf"/>
</dbReference>
<keyword evidence="9" id="KW-1185">Reference proteome</keyword>
<dbReference type="PANTHER" id="PTHR42891:SF1">
    <property type="entry name" value="D-GLYCERO-BETA-D-MANNO-HEPTOSE-1,7-BISPHOSPHATE 7-PHOSPHATASE"/>
    <property type="match status" value="1"/>
</dbReference>
<dbReference type="Proteomes" id="UP001161497">
    <property type="component" value="Chromosome"/>
</dbReference>
<dbReference type="NCBIfam" id="TIGR01656">
    <property type="entry name" value="Histidinol-ppas"/>
    <property type="match status" value="1"/>
</dbReference>
<comment type="subcellular location">
    <subcellularLocation>
        <location evidence="1 7">Cytoplasm</location>
    </subcellularLocation>
</comment>
<evidence type="ECO:0000256" key="4">
    <source>
        <dbReference type="ARBA" id="ARBA00022801"/>
    </source>
</evidence>
<protein>
    <recommendedName>
        <fullName evidence="6 7">D,D-heptose 1,7-bisphosphate phosphatase</fullName>
        <ecNumber evidence="7">3.1.3.-</ecNumber>
    </recommendedName>
</protein>